<gene>
    <name evidence="1" type="ORF">CLV51_102164</name>
</gene>
<sequence>MDDICRICGHSSTFLFRGTLLDKHKVRYYACDLCGFVQTEKPFWLKEAYEQSINLTDTGLVRRNILGAKSVVTLLFFLFNRKGKFLDYAGGYGLFTRLMRNYGFDFYSHDPYTANLLAKGFDYNPNDRIELVTTFESFEHFEDPIAEIEKILAISKNIFFSTQLISNPAPSFGEWWYYGAEHGQHIAFYTGNTLKFIAEKYMLHIYSLKGYHLLTEKKINKWLFKFLIGAGRYGLYKIITPFMKSKVMSDMHTLKLHPSVDH</sequence>
<dbReference type="GO" id="GO:0008168">
    <property type="term" value="F:methyltransferase activity"/>
    <property type="evidence" value="ECO:0007669"/>
    <property type="project" value="UniProtKB-KW"/>
</dbReference>
<dbReference type="GO" id="GO:0032259">
    <property type="term" value="P:methylation"/>
    <property type="evidence" value="ECO:0007669"/>
    <property type="project" value="UniProtKB-KW"/>
</dbReference>
<evidence type="ECO:0000313" key="2">
    <source>
        <dbReference type="Proteomes" id="UP000240971"/>
    </source>
</evidence>
<keyword evidence="2" id="KW-1185">Reference proteome</keyword>
<dbReference type="SUPFAM" id="SSF53335">
    <property type="entry name" value="S-adenosyl-L-methionine-dependent methyltransferases"/>
    <property type="match status" value="1"/>
</dbReference>
<dbReference type="AlphaFoldDB" id="A0A2P8HM75"/>
<proteinExistence type="predicted"/>
<dbReference type="InterPro" id="IPR029063">
    <property type="entry name" value="SAM-dependent_MTases_sf"/>
</dbReference>
<dbReference type="RefSeq" id="WP_106527783.1">
    <property type="nucleotide sequence ID" value="NZ_PYAW01000002.1"/>
</dbReference>
<evidence type="ECO:0000313" key="1">
    <source>
        <dbReference type="EMBL" id="PSL47318.1"/>
    </source>
</evidence>
<reference evidence="1 2" key="1">
    <citation type="submission" date="2018-03" db="EMBL/GenBank/DDBJ databases">
        <title>Genomic Encyclopedia of Archaeal and Bacterial Type Strains, Phase II (KMG-II): from individual species to whole genera.</title>
        <authorList>
            <person name="Goeker M."/>
        </authorList>
    </citation>
    <scope>NUCLEOTIDE SEQUENCE [LARGE SCALE GENOMIC DNA]</scope>
    <source>
        <strain evidence="1 2">DSM 24859</strain>
    </source>
</reference>
<organism evidence="1 2">
    <name type="scientific">Chitinophaga niastensis</name>
    <dbReference type="NCBI Taxonomy" id="536980"/>
    <lineage>
        <taxon>Bacteria</taxon>
        <taxon>Pseudomonadati</taxon>
        <taxon>Bacteroidota</taxon>
        <taxon>Chitinophagia</taxon>
        <taxon>Chitinophagales</taxon>
        <taxon>Chitinophagaceae</taxon>
        <taxon>Chitinophaga</taxon>
    </lineage>
</organism>
<dbReference type="Proteomes" id="UP000240971">
    <property type="component" value="Unassembled WGS sequence"/>
</dbReference>
<comment type="caution">
    <text evidence="1">The sequence shown here is derived from an EMBL/GenBank/DDBJ whole genome shotgun (WGS) entry which is preliminary data.</text>
</comment>
<dbReference type="OrthoDB" id="9816564at2"/>
<dbReference type="EMBL" id="PYAW01000002">
    <property type="protein sequence ID" value="PSL47318.1"/>
    <property type="molecule type" value="Genomic_DNA"/>
</dbReference>
<keyword evidence="1" id="KW-0489">Methyltransferase</keyword>
<dbReference type="Pfam" id="PF13489">
    <property type="entry name" value="Methyltransf_23"/>
    <property type="match status" value="1"/>
</dbReference>
<protein>
    <submittedName>
        <fullName evidence="1">Methyltransferase family protein</fullName>
    </submittedName>
</protein>
<keyword evidence="1" id="KW-0808">Transferase</keyword>
<accession>A0A2P8HM75</accession>
<name>A0A2P8HM75_CHINA</name>
<dbReference type="Gene3D" id="3.40.50.150">
    <property type="entry name" value="Vaccinia Virus protein VP39"/>
    <property type="match status" value="1"/>
</dbReference>